<dbReference type="InterPro" id="IPR009057">
    <property type="entry name" value="Homeodomain-like_sf"/>
</dbReference>
<dbReference type="InterPro" id="IPR058031">
    <property type="entry name" value="AAA_lid_NorR"/>
</dbReference>
<dbReference type="PANTHER" id="PTHR32071">
    <property type="entry name" value="TRANSCRIPTIONAL REGULATORY PROTEIN"/>
    <property type="match status" value="1"/>
</dbReference>
<accession>A0ABP6UZ87</accession>
<dbReference type="SUPFAM" id="SSF55781">
    <property type="entry name" value="GAF domain-like"/>
    <property type="match status" value="1"/>
</dbReference>
<evidence type="ECO:0000256" key="4">
    <source>
        <dbReference type="ARBA" id="ARBA00023163"/>
    </source>
</evidence>
<dbReference type="InterPro" id="IPR027417">
    <property type="entry name" value="P-loop_NTPase"/>
</dbReference>
<dbReference type="Gene3D" id="3.30.450.40">
    <property type="match status" value="1"/>
</dbReference>
<evidence type="ECO:0000256" key="3">
    <source>
        <dbReference type="ARBA" id="ARBA00023015"/>
    </source>
</evidence>
<dbReference type="Gene3D" id="1.10.10.60">
    <property type="entry name" value="Homeodomain-like"/>
    <property type="match status" value="1"/>
</dbReference>
<evidence type="ECO:0000256" key="1">
    <source>
        <dbReference type="ARBA" id="ARBA00022741"/>
    </source>
</evidence>
<protein>
    <submittedName>
        <fullName evidence="7">Helix-turn-helix domain-containing protein</fullName>
    </submittedName>
</protein>
<feature type="region of interest" description="Disordered" evidence="5">
    <location>
        <begin position="289"/>
        <end position="321"/>
    </location>
</feature>
<dbReference type="PANTHER" id="PTHR32071:SF122">
    <property type="entry name" value="SIGMA FACTOR"/>
    <property type="match status" value="1"/>
</dbReference>
<dbReference type="Gene3D" id="1.10.8.60">
    <property type="match status" value="1"/>
</dbReference>
<keyword evidence="1" id="KW-0547">Nucleotide-binding</keyword>
<feature type="compositionally biased region" description="Basic and acidic residues" evidence="5">
    <location>
        <begin position="289"/>
        <end position="303"/>
    </location>
</feature>
<dbReference type="InterPro" id="IPR002197">
    <property type="entry name" value="HTH_Fis"/>
</dbReference>
<dbReference type="InterPro" id="IPR002078">
    <property type="entry name" value="Sigma_54_int"/>
</dbReference>
<dbReference type="PROSITE" id="PS50045">
    <property type="entry name" value="SIGMA54_INTERACT_4"/>
    <property type="match status" value="1"/>
</dbReference>
<dbReference type="Pfam" id="PF02954">
    <property type="entry name" value="HTH_8"/>
    <property type="match status" value="1"/>
</dbReference>
<evidence type="ECO:0000259" key="6">
    <source>
        <dbReference type="PROSITE" id="PS50045"/>
    </source>
</evidence>
<dbReference type="EMBL" id="BAAAZN010000001">
    <property type="protein sequence ID" value="GAA3525700.1"/>
    <property type="molecule type" value="Genomic_DNA"/>
</dbReference>
<dbReference type="SUPFAM" id="SSF52540">
    <property type="entry name" value="P-loop containing nucleoside triphosphate hydrolases"/>
    <property type="match status" value="1"/>
</dbReference>
<keyword evidence="4" id="KW-0804">Transcription</keyword>
<sequence length="550" mass="59404">MPLSQVSSGGEPVLRQEIADSWRRSRLFGVTPHLDTSAISVVDVDARSRLMSAARPVLDQLTGHLGGTRFCVLLADRDCRLVYRWFGDHHIRRQIEDVGAFQGSGFGEGTVGTNALGTPYESGRAVRIHGDEHYAEALKRFSCYGHPIRHPLTGRVEGVLDISGVSSDGNPLFGPLVSRAVQDIEQLIVEGARASERRLFLAFQEATRHRSVPVAVLGGDVVFANKICTDQLSPADPAILRMLLPQLPERGEFRTVIDVGEGVTVSVTAERVPGAPSGAVFHVARTERDTRTGGGTGRKDEPWRSAVITGEPGSGRSSRARASAGAGEVVVLDAASALRADAPQWAGEFARLVERAGTTVVLDDLHCFPPQLLTTVANALDHGVSARMVITTCPADQASAEVTAVVARCEQTVSLKPLRERLDELPALAATMLDVEQPGRRPRFTGAALAALRAHPWPGNLHELRAVLRDVARLPCTGVIDLKHLPPGYRSSGRTRRLGSRDLAERNAIVQALRSHGGNKLRAARALGVSRTTLYRRMRTLEVTEDCPDM</sequence>
<dbReference type="PRINTS" id="PR01590">
    <property type="entry name" value="HTHFIS"/>
</dbReference>
<keyword evidence="2" id="KW-0067">ATP-binding</keyword>
<keyword evidence="3" id="KW-0805">Transcription regulation</keyword>
<keyword evidence="8" id="KW-1185">Reference proteome</keyword>
<gene>
    <name evidence="7" type="ORF">GCM10022222_05760</name>
</gene>
<reference evidence="8" key="1">
    <citation type="journal article" date="2019" name="Int. J. Syst. Evol. Microbiol.">
        <title>The Global Catalogue of Microorganisms (GCM) 10K type strain sequencing project: providing services to taxonomists for standard genome sequencing and annotation.</title>
        <authorList>
            <consortium name="The Broad Institute Genomics Platform"/>
            <consortium name="The Broad Institute Genome Sequencing Center for Infectious Disease"/>
            <person name="Wu L."/>
            <person name="Ma J."/>
        </authorList>
    </citation>
    <scope>NUCLEOTIDE SEQUENCE [LARGE SCALE GENOMIC DNA]</scope>
    <source>
        <strain evidence="8">JCM 16898</strain>
    </source>
</reference>
<evidence type="ECO:0000256" key="2">
    <source>
        <dbReference type="ARBA" id="ARBA00022840"/>
    </source>
</evidence>
<feature type="domain" description="Sigma-54 factor interaction" evidence="6">
    <location>
        <begin position="412"/>
        <end position="473"/>
    </location>
</feature>
<proteinExistence type="predicted"/>
<organism evidence="7 8">
    <name type="scientific">Amycolatopsis ultiminotia</name>
    <dbReference type="NCBI Taxonomy" id="543629"/>
    <lineage>
        <taxon>Bacteria</taxon>
        <taxon>Bacillati</taxon>
        <taxon>Actinomycetota</taxon>
        <taxon>Actinomycetes</taxon>
        <taxon>Pseudonocardiales</taxon>
        <taxon>Pseudonocardiaceae</taxon>
        <taxon>Amycolatopsis</taxon>
    </lineage>
</organism>
<dbReference type="Pfam" id="PF25601">
    <property type="entry name" value="AAA_lid_14"/>
    <property type="match status" value="1"/>
</dbReference>
<evidence type="ECO:0000313" key="7">
    <source>
        <dbReference type="EMBL" id="GAA3525700.1"/>
    </source>
</evidence>
<dbReference type="InterPro" id="IPR029016">
    <property type="entry name" value="GAF-like_dom_sf"/>
</dbReference>
<name>A0ABP6UZ87_9PSEU</name>
<evidence type="ECO:0000256" key="5">
    <source>
        <dbReference type="SAM" id="MobiDB-lite"/>
    </source>
</evidence>
<evidence type="ECO:0000313" key="8">
    <source>
        <dbReference type="Proteomes" id="UP001500689"/>
    </source>
</evidence>
<comment type="caution">
    <text evidence="7">The sequence shown here is derived from an EMBL/GenBank/DDBJ whole genome shotgun (WGS) entry which is preliminary data.</text>
</comment>
<dbReference type="Proteomes" id="UP001500689">
    <property type="component" value="Unassembled WGS sequence"/>
</dbReference>
<dbReference type="SUPFAM" id="SSF46689">
    <property type="entry name" value="Homeodomain-like"/>
    <property type="match status" value="1"/>
</dbReference>